<feature type="non-terminal residue" evidence="2">
    <location>
        <position position="1"/>
    </location>
</feature>
<evidence type="ECO:0000313" key="2">
    <source>
        <dbReference type="EMBL" id="CAI9578675.1"/>
    </source>
</evidence>
<dbReference type="EMBL" id="CATNWA010015024">
    <property type="protein sequence ID" value="CAI9578675.1"/>
    <property type="molecule type" value="Genomic_DNA"/>
</dbReference>
<protein>
    <submittedName>
        <fullName evidence="2">Uncharacterized protein</fullName>
    </submittedName>
</protein>
<comment type="caution">
    <text evidence="2">The sequence shown here is derived from an EMBL/GenBank/DDBJ whole genome shotgun (WGS) entry which is preliminary data.</text>
</comment>
<feature type="compositionally biased region" description="Basic and acidic residues" evidence="1">
    <location>
        <begin position="39"/>
        <end position="52"/>
    </location>
</feature>
<evidence type="ECO:0000256" key="1">
    <source>
        <dbReference type="SAM" id="MobiDB-lite"/>
    </source>
</evidence>
<feature type="compositionally biased region" description="Polar residues" evidence="1">
    <location>
        <begin position="1"/>
        <end position="24"/>
    </location>
</feature>
<evidence type="ECO:0000313" key="3">
    <source>
        <dbReference type="Proteomes" id="UP001162483"/>
    </source>
</evidence>
<name>A0ABN9E1A5_9NEOB</name>
<proteinExistence type="predicted"/>
<dbReference type="Proteomes" id="UP001162483">
    <property type="component" value="Unassembled WGS sequence"/>
</dbReference>
<keyword evidence="3" id="KW-1185">Reference proteome</keyword>
<organism evidence="2 3">
    <name type="scientific">Staurois parvus</name>
    <dbReference type="NCBI Taxonomy" id="386267"/>
    <lineage>
        <taxon>Eukaryota</taxon>
        <taxon>Metazoa</taxon>
        <taxon>Chordata</taxon>
        <taxon>Craniata</taxon>
        <taxon>Vertebrata</taxon>
        <taxon>Euteleostomi</taxon>
        <taxon>Amphibia</taxon>
        <taxon>Batrachia</taxon>
        <taxon>Anura</taxon>
        <taxon>Neobatrachia</taxon>
        <taxon>Ranoidea</taxon>
        <taxon>Ranidae</taxon>
        <taxon>Staurois</taxon>
    </lineage>
</organism>
<feature type="region of interest" description="Disordered" evidence="1">
    <location>
        <begin position="1"/>
        <end position="52"/>
    </location>
</feature>
<accession>A0ABN9E1A5</accession>
<sequence length="101" mass="11173">HLATPTGSLNSSTSSVIGRRNCSSGEAHRRPITSVEVELGEKEPSGSTKIKEDPVRELLERLKRRSAREGRKLTNKCLYCVCWLYMGEGGSEPRLEQGSAR</sequence>
<reference evidence="2" key="1">
    <citation type="submission" date="2023-05" db="EMBL/GenBank/DDBJ databases">
        <authorList>
            <person name="Stuckert A."/>
        </authorList>
    </citation>
    <scope>NUCLEOTIDE SEQUENCE</scope>
</reference>
<gene>
    <name evidence="2" type="ORF">SPARVUS_LOCUS8963257</name>
</gene>